<proteinExistence type="predicted"/>
<sequence length="311" mass="34188">MCSQTNPNRSAGPAPAPQGAGGPRPVIVHYHIYKNAGTSFDHVLRHNYGARHECFDGPFPFFSIDQEQLDRIIMRRPDTVAFSSHQVALPQPSSLDYRVLAAVFLRNPFLRIASIYRFKRGPERADGTALATLPPDELRAELAAQGLADPPPFDATSTGIAAQQHDFAGWIEHCLSVPAETVHVSNAQTRFLAAPFRCRPLLRRGAAGIEYDLGTATRVLAGIELLGRAEMFEPDVTRFGRILAEHGLTLTLPDDTRHNVTRQDAAPVAAQVEAVLAPLPFALRNRLIRANTQDLALYDRASALISRDHRP</sequence>
<dbReference type="EMBL" id="FNXG01000002">
    <property type="protein sequence ID" value="SEH88247.1"/>
    <property type="molecule type" value="Genomic_DNA"/>
</dbReference>
<evidence type="ECO:0000313" key="3">
    <source>
        <dbReference type="Proteomes" id="UP000199125"/>
    </source>
</evidence>
<protein>
    <submittedName>
        <fullName evidence="2">Sulfotransferase family protein</fullName>
    </submittedName>
</protein>
<gene>
    <name evidence="2" type="ORF">SAMN04488075_1607</name>
</gene>
<dbReference type="Gene3D" id="3.40.50.300">
    <property type="entry name" value="P-loop containing nucleotide triphosphate hydrolases"/>
    <property type="match status" value="1"/>
</dbReference>
<dbReference type="AlphaFoldDB" id="A0A1H6LPY5"/>
<evidence type="ECO:0000313" key="2">
    <source>
        <dbReference type="EMBL" id="SEH88247.1"/>
    </source>
</evidence>
<dbReference type="Proteomes" id="UP000199125">
    <property type="component" value="Unassembled WGS sequence"/>
</dbReference>
<reference evidence="3" key="1">
    <citation type="submission" date="2016-10" db="EMBL/GenBank/DDBJ databases">
        <authorList>
            <person name="Varghese N."/>
            <person name="Submissions S."/>
        </authorList>
    </citation>
    <scope>NUCLEOTIDE SEQUENCE [LARGE SCALE GENOMIC DNA]</scope>
    <source>
        <strain evidence="3">DSM 11593</strain>
    </source>
</reference>
<organism evidence="2 3">
    <name type="scientific">Paracoccus alkenifer</name>
    <dbReference type="NCBI Taxonomy" id="65735"/>
    <lineage>
        <taxon>Bacteria</taxon>
        <taxon>Pseudomonadati</taxon>
        <taxon>Pseudomonadota</taxon>
        <taxon>Alphaproteobacteria</taxon>
        <taxon>Rhodobacterales</taxon>
        <taxon>Paracoccaceae</taxon>
        <taxon>Paracoccus</taxon>
    </lineage>
</organism>
<name>A0A1H6LPY5_9RHOB</name>
<dbReference type="GO" id="GO:0016740">
    <property type="term" value="F:transferase activity"/>
    <property type="evidence" value="ECO:0007669"/>
    <property type="project" value="UniProtKB-KW"/>
</dbReference>
<keyword evidence="3" id="KW-1185">Reference proteome</keyword>
<feature type="region of interest" description="Disordered" evidence="1">
    <location>
        <begin position="1"/>
        <end position="20"/>
    </location>
</feature>
<evidence type="ECO:0000256" key="1">
    <source>
        <dbReference type="SAM" id="MobiDB-lite"/>
    </source>
</evidence>
<dbReference type="OrthoDB" id="5734415at2"/>
<accession>A0A1H6LPY5</accession>
<dbReference type="InterPro" id="IPR027417">
    <property type="entry name" value="P-loop_NTPase"/>
</dbReference>
<keyword evidence="2" id="KW-0808">Transferase</keyword>
<dbReference type="STRING" id="65735.SAMN04488075_1607"/>